<accession>A0A0C9MVT2</accession>
<dbReference type="Gene3D" id="3.90.550.20">
    <property type="match status" value="1"/>
</dbReference>
<evidence type="ECO:0000256" key="1">
    <source>
        <dbReference type="SAM" id="Phobius"/>
    </source>
</evidence>
<gene>
    <name evidence="2" type="ORF">MAM1_0643d11072</name>
</gene>
<organism evidence="2">
    <name type="scientific">Mucor ambiguus</name>
    <dbReference type="NCBI Taxonomy" id="91626"/>
    <lineage>
        <taxon>Eukaryota</taxon>
        <taxon>Fungi</taxon>
        <taxon>Fungi incertae sedis</taxon>
        <taxon>Mucoromycota</taxon>
        <taxon>Mucoromycotina</taxon>
        <taxon>Mucoromycetes</taxon>
        <taxon>Mucorales</taxon>
        <taxon>Mucorineae</taxon>
        <taxon>Mucoraceae</taxon>
        <taxon>Mucor</taxon>
    </lineage>
</organism>
<dbReference type="OrthoDB" id="409543at2759"/>
<dbReference type="Proteomes" id="UP000053815">
    <property type="component" value="Unassembled WGS sequence"/>
</dbReference>
<dbReference type="SUPFAM" id="SSF53448">
    <property type="entry name" value="Nucleotide-diphospho-sugar transferases"/>
    <property type="match status" value="1"/>
</dbReference>
<dbReference type="GO" id="GO:0016740">
    <property type="term" value="F:transferase activity"/>
    <property type="evidence" value="ECO:0007669"/>
    <property type="project" value="UniProtKB-KW"/>
</dbReference>
<keyword evidence="1" id="KW-1133">Transmembrane helix</keyword>
<keyword evidence="1" id="KW-0472">Membrane</keyword>
<evidence type="ECO:0000313" key="2">
    <source>
        <dbReference type="EMBL" id="GAN11509.1"/>
    </source>
</evidence>
<protein>
    <submittedName>
        <fullName evidence="2">Glycosyltransferase family 32 protein</fullName>
    </submittedName>
</protein>
<feature type="transmembrane region" description="Helical" evidence="1">
    <location>
        <begin position="35"/>
        <end position="56"/>
    </location>
</feature>
<keyword evidence="3" id="KW-1185">Reference proteome</keyword>
<dbReference type="InterPro" id="IPR029044">
    <property type="entry name" value="Nucleotide-diphossugar_trans"/>
</dbReference>
<evidence type="ECO:0000313" key="3">
    <source>
        <dbReference type="Proteomes" id="UP000053815"/>
    </source>
</evidence>
<reference evidence="2" key="1">
    <citation type="submission" date="2014-09" db="EMBL/GenBank/DDBJ databases">
        <title>Draft genome sequence of an oleaginous Mucoromycotina fungus Mucor ambiguus NBRC6742.</title>
        <authorList>
            <person name="Takeda I."/>
            <person name="Yamane N."/>
            <person name="Morita T."/>
            <person name="Tamano K."/>
            <person name="Machida M."/>
            <person name="Baker S."/>
            <person name="Koike H."/>
        </authorList>
    </citation>
    <scope>NUCLEOTIDE SEQUENCE</scope>
    <source>
        <strain evidence="2">NBRC 6742</strain>
    </source>
</reference>
<sequence>MSRWPWQQRDYNHLSTESSSATRVRPNKKQVIITVLKWVAVATICGVITFFTIFGIDFNSRITPRDYLASTRPASGPLSSTCFKANYTLSNQHHGIIPSVPVKEDDVCFDYAGLIRNTNTTSSVPPVIYHTYWSTHMTNHLTENQIASLRSFAATQSSQHTLFFWISSNDKSSLLKSDSLWHTVQSSSIQLKVIEDESTALLEHTSLRALEERHLQELLRLVSLYLYGGVWFNLDVLFVRDLSPLLHLEWSTQATCFELSQFASASAVDSRFEGALMHFFARSPYICEMLSVASDELNGAVNGLKPLKSLGSDLYARVFHRVLKARITPWAILPWCFTDPSQCQTSNALPSPFDNVKGFNVDHVNKIFAYHWHEKWKSSPGSIFKYLVEQHKQITSW</sequence>
<keyword evidence="1" id="KW-0812">Transmembrane</keyword>
<dbReference type="AlphaFoldDB" id="A0A0C9MVT2"/>
<dbReference type="EMBL" id="DF836932">
    <property type="protein sequence ID" value="GAN11509.1"/>
    <property type="molecule type" value="Genomic_DNA"/>
</dbReference>
<keyword evidence="2" id="KW-0808">Transferase</keyword>
<name>A0A0C9MVT2_9FUNG</name>
<proteinExistence type="predicted"/>